<dbReference type="Gene3D" id="1.10.260.40">
    <property type="entry name" value="lambda repressor-like DNA-binding domains"/>
    <property type="match status" value="1"/>
</dbReference>
<dbReference type="Proteomes" id="UP000178656">
    <property type="component" value="Unassembled WGS sequence"/>
</dbReference>
<proteinExistence type="predicted"/>
<evidence type="ECO:0000313" key="3">
    <source>
        <dbReference type="EMBL" id="OGF37801.1"/>
    </source>
</evidence>
<dbReference type="PANTHER" id="PTHR46558">
    <property type="entry name" value="TRACRIPTIONAL REGULATORY PROTEIN-RELATED-RELATED"/>
    <property type="match status" value="1"/>
</dbReference>
<dbReference type="Pfam" id="PF13274">
    <property type="entry name" value="SocA_Panacea"/>
    <property type="match status" value="1"/>
</dbReference>
<accession>A0A1F5TGY8</accession>
<dbReference type="SUPFAM" id="SSF47413">
    <property type="entry name" value="lambda repressor-like DNA-binding domains"/>
    <property type="match status" value="1"/>
</dbReference>
<dbReference type="SMART" id="SM00530">
    <property type="entry name" value="HTH_XRE"/>
    <property type="match status" value="1"/>
</dbReference>
<feature type="domain" description="HTH cro/C1-type" evidence="2">
    <location>
        <begin position="14"/>
        <end position="68"/>
    </location>
</feature>
<evidence type="ECO:0000256" key="1">
    <source>
        <dbReference type="ARBA" id="ARBA00023125"/>
    </source>
</evidence>
<sequence length="266" mass="31042">MDYTVDNYMLGKFILEQRKQHCLTQDFLASEIGVSRPTYVQIEQGGRDLTITEARKLADIFGIVFDDFVQGKESPSPIIELEKQTIPKKIKQGMRISVPQENIIKLKETLLYVLEKIGALPNVGEAVICKILYFIDFDYYEKYEEQLIGATYIKNHYGPTPAAFTEIVKQMERDGDLVSVVKKYFQYDQKKYLPRRRADLSVFTAREKELIDTEIERFKDFNADKIKEYSHKDVPWIGAKDLQPISYEAVFCRTPEFSVRQYDDKL</sequence>
<dbReference type="CDD" id="cd00093">
    <property type="entry name" value="HTH_XRE"/>
    <property type="match status" value="1"/>
</dbReference>
<protein>
    <recommendedName>
        <fullName evidence="2">HTH cro/C1-type domain-containing protein</fullName>
    </recommendedName>
</protein>
<dbReference type="AlphaFoldDB" id="A0A1F5TGY8"/>
<keyword evidence="1" id="KW-0238">DNA-binding</keyword>
<gene>
    <name evidence="3" type="ORF">A2482_03720</name>
</gene>
<dbReference type="InterPro" id="IPR025272">
    <property type="entry name" value="SocA_Panacea"/>
</dbReference>
<evidence type="ECO:0000313" key="4">
    <source>
        <dbReference type="Proteomes" id="UP000178656"/>
    </source>
</evidence>
<organism evidence="3 4">
    <name type="scientific">Candidatus Falkowbacteria bacterium RIFOXYC2_FULL_48_21</name>
    <dbReference type="NCBI Taxonomy" id="1798005"/>
    <lineage>
        <taxon>Bacteria</taxon>
        <taxon>Candidatus Falkowiibacteriota</taxon>
    </lineage>
</organism>
<comment type="caution">
    <text evidence="3">The sequence shown here is derived from an EMBL/GenBank/DDBJ whole genome shotgun (WGS) entry which is preliminary data.</text>
</comment>
<dbReference type="InterPro" id="IPR001387">
    <property type="entry name" value="Cro/C1-type_HTH"/>
</dbReference>
<dbReference type="EMBL" id="MFGM01000014">
    <property type="protein sequence ID" value="OGF37801.1"/>
    <property type="molecule type" value="Genomic_DNA"/>
</dbReference>
<reference evidence="3 4" key="1">
    <citation type="journal article" date="2016" name="Nat. Commun.">
        <title>Thousands of microbial genomes shed light on interconnected biogeochemical processes in an aquifer system.</title>
        <authorList>
            <person name="Anantharaman K."/>
            <person name="Brown C.T."/>
            <person name="Hug L.A."/>
            <person name="Sharon I."/>
            <person name="Castelle C.J."/>
            <person name="Probst A.J."/>
            <person name="Thomas B.C."/>
            <person name="Singh A."/>
            <person name="Wilkins M.J."/>
            <person name="Karaoz U."/>
            <person name="Brodie E.L."/>
            <person name="Williams K.H."/>
            <person name="Hubbard S.S."/>
            <person name="Banfield J.F."/>
        </authorList>
    </citation>
    <scope>NUCLEOTIDE SEQUENCE [LARGE SCALE GENOMIC DNA]</scope>
</reference>
<name>A0A1F5TGY8_9BACT</name>
<dbReference type="PANTHER" id="PTHR46558:SF4">
    <property type="entry name" value="DNA-BIDING PHAGE PROTEIN"/>
    <property type="match status" value="1"/>
</dbReference>
<dbReference type="GO" id="GO:0003677">
    <property type="term" value="F:DNA binding"/>
    <property type="evidence" value="ECO:0007669"/>
    <property type="project" value="UniProtKB-KW"/>
</dbReference>
<evidence type="ECO:0000259" key="2">
    <source>
        <dbReference type="PROSITE" id="PS50943"/>
    </source>
</evidence>
<dbReference type="PROSITE" id="PS50943">
    <property type="entry name" value="HTH_CROC1"/>
    <property type="match status" value="1"/>
</dbReference>
<dbReference type="InterPro" id="IPR010982">
    <property type="entry name" value="Lambda_DNA-bd_dom_sf"/>
</dbReference>
<dbReference type="Pfam" id="PF01381">
    <property type="entry name" value="HTH_3"/>
    <property type="match status" value="1"/>
</dbReference>